<proteinExistence type="predicted"/>
<organism evidence="1 2">
    <name type="scientific">Massilia antarctica</name>
    <dbReference type="NCBI Taxonomy" id="2765360"/>
    <lineage>
        <taxon>Bacteria</taxon>
        <taxon>Pseudomonadati</taxon>
        <taxon>Pseudomonadota</taxon>
        <taxon>Betaproteobacteria</taxon>
        <taxon>Burkholderiales</taxon>
        <taxon>Oxalobacteraceae</taxon>
        <taxon>Telluria group</taxon>
        <taxon>Massilia</taxon>
    </lineage>
</organism>
<accession>A0AA49A5J4</accession>
<evidence type="ECO:0000313" key="2">
    <source>
        <dbReference type="Proteomes" id="UP000662888"/>
    </source>
</evidence>
<name>A0AA49A5J4_9BURK</name>
<dbReference type="EMBL" id="CP065053">
    <property type="protein sequence ID" value="QPI47479.1"/>
    <property type="molecule type" value="Genomic_DNA"/>
</dbReference>
<dbReference type="Proteomes" id="UP000662888">
    <property type="component" value="Chromosome"/>
</dbReference>
<sequence>MEKISMKNILAEVEVSSSISLEDMARKLSAVIGWTTFEREDSGRFEEVPALVAKDNNSGMTFVLFGIPEGETCDAYTLECSAETELSIPEFGRRLPRFMSDIFIDKDVNARGYFDYSDDLANALSANGISATKSAP</sequence>
<gene>
    <name evidence="1" type="ORF">IV454_17875</name>
</gene>
<evidence type="ECO:0000313" key="1">
    <source>
        <dbReference type="EMBL" id="QPI47479.1"/>
    </source>
</evidence>
<protein>
    <submittedName>
        <fullName evidence="1">Uncharacterized protein</fullName>
    </submittedName>
</protein>
<keyword evidence="2" id="KW-1185">Reference proteome</keyword>
<dbReference type="RefSeq" id="WP_206087185.1">
    <property type="nucleotide sequence ID" value="NZ_CP065053.1"/>
</dbReference>
<reference evidence="1 2" key="1">
    <citation type="submission" date="2020-11" db="EMBL/GenBank/DDBJ databases">
        <authorList>
            <person name="Sun Q."/>
        </authorList>
    </citation>
    <scope>NUCLEOTIDE SEQUENCE [LARGE SCALE GENOMIC DNA]</scope>
    <source>
        <strain evidence="1 2">P8398</strain>
    </source>
</reference>